<gene>
    <name evidence="1" type="ORF">MUK42_15884</name>
</gene>
<keyword evidence="2" id="KW-1185">Reference proteome</keyword>
<dbReference type="OrthoDB" id="10006270at2759"/>
<accession>A0A9E7HUB3</accession>
<organism evidence="1 2">
    <name type="scientific">Musa troglodytarum</name>
    <name type="common">fe'i banana</name>
    <dbReference type="NCBI Taxonomy" id="320322"/>
    <lineage>
        <taxon>Eukaryota</taxon>
        <taxon>Viridiplantae</taxon>
        <taxon>Streptophyta</taxon>
        <taxon>Embryophyta</taxon>
        <taxon>Tracheophyta</taxon>
        <taxon>Spermatophyta</taxon>
        <taxon>Magnoliopsida</taxon>
        <taxon>Liliopsida</taxon>
        <taxon>Zingiberales</taxon>
        <taxon>Musaceae</taxon>
        <taxon>Musa</taxon>
    </lineage>
</organism>
<dbReference type="AlphaFoldDB" id="A0A9E7HUB3"/>
<evidence type="ECO:0000313" key="2">
    <source>
        <dbReference type="Proteomes" id="UP001055439"/>
    </source>
</evidence>
<reference evidence="1" key="1">
    <citation type="submission" date="2022-05" db="EMBL/GenBank/DDBJ databases">
        <title>The Musa troglodytarum L. genome provides insights into the mechanism of non-climacteric behaviour and enrichment of carotenoids.</title>
        <authorList>
            <person name="Wang J."/>
        </authorList>
    </citation>
    <scope>NUCLEOTIDE SEQUENCE</scope>
    <source>
        <tissue evidence="1">Leaf</tissue>
    </source>
</reference>
<dbReference type="Gene3D" id="1.25.40.10">
    <property type="entry name" value="Tetratricopeptide repeat domain"/>
    <property type="match status" value="1"/>
</dbReference>
<proteinExistence type="predicted"/>
<sequence length="74" mass="8910">MNHKSLRRCSRRLFPVMKRPWLFQLKISVHLLDNFDAAITYYHKALWLDPNDQFCTEMLTLALEDDCRGVDQRK</sequence>
<dbReference type="Proteomes" id="UP001055439">
    <property type="component" value="Chromosome 8"/>
</dbReference>
<protein>
    <submittedName>
        <fullName evidence="1">Tetratricopeptide repeat</fullName>
    </submittedName>
</protein>
<name>A0A9E7HUB3_9LILI</name>
<dbReference type="EMBL" id="CP097510">
    <property type="protein sequence ID" value="URE36294.1"/>
    <property type="molecule type" value="Genomic_DNA"/>
</dbReference>
<dbReference type="InterPro" id="IPR011990">
    <property type="entry name" value="TPR-like_helical_dom_sf"/>
</dbReference>
<evidence type="ECO:0000313" key="1">
    <source>
        <dbReference type="EMBL" id="URE36294.1"/>
    </source>
</evidence>